<dbReference type="PANTHER" id="PTHR11783">
    <property type="entry name" value="SULFOTRANSFERASE SULT"/>
    <property type="match status" value="1"/>
</dbReference>
<dbReference type="STRING" id="543379.A0A232F7D1"/>
<gene>
    <name evidence="4" type="ORF">TSAR_000956</name>
</gene>
<dbReference type="InterPro" id="IPR000863">
    <property type="entry name" value="Sulfotransferase_dom"/>
</dbReference>
<keyword evidence="2" id="KW-0808">Transferase</keyword>
<evidence type="ECO:0000313" key="4">
    <source>
        <dbReference type="EMBL" id="OXU26502.1"/>
    </source>
</evidence>
<feature type="domain" description="Sulfotransferase" evidence="3">
    <location>
        <begin position="54"/>
        <end position="324"/>
    </location>
</feature>
<proteinExistence type="inferred from homology"/>
<comment type="caution">
    <text evidence="4">The sequence shown here is derived from an EMBL/GenBank/DDBJ whole genome shotgun (WGS) entry which is preliminary data.</text>
</comment>
<dbReference type="Gene3D" id="3.40.50.300">
    <property type="entry name" value="P-loop containing nucleotide triphosphate hydrolases"/>
    <property type="match status" value="1"/>
</dbReference>
<dbReference type="GO" id="GO:0008146">
    <property type="term" value="F:sulfotransferase activity"/>
    <property type="evidence" value="ECO:0007669"/>
    <property type="project" value="InterPro"/>
</dbReference>
<protein>
    <recommendedName>
        <fullName evidence="3">Sulfotransferase domain-containing protein</fullName>
    </recommendedName>
</protein>
<keyword evidence="5" id="KW-1185">Reference proteome</keyword>
<dbReference type="AlphaFoldDB" id="A0A232F7D1"/>
<organism evidence="4 5">
    <name type="scientific">Trichomalopsis sarcophagae</name>
    <dbReference type="NCBI Taxonomy" id="543379"/>
    <lineage>
        <taxon>Eukaryota</taxon>
        <taxon>Metazoa</taxon>
        <taxon>Ecdysozoa</taxon>
        <taxon>Arthropoda</taxon>
        <taxon>Hexapoda</taxon>
        <taxon>Insecta</taxon>
        <taxon>Pterygota</taxon>
        <taxon>Neoptera</taxon>
        <taxon>Endopterygota</taxon>
        <taxon>Hymenoptera</taxon>
        <taxon>Apocrita</taxon>
        <taxon>Proctotrupomorpha</taxon>
        <taxon>Chalcidoidea</taxon>
        <taxon>Pteromalidae</taxon>
        <taxon>Pteromalinae</taxon>
        <taxon>Trichomalopsis</taxon>
    </lineage>
</organism>
<dbReference type="OrthoDB" id="205623at2759"/>
<comment type="similarity">
    <text evidence="1">Belongs to the sulfotransferase 1 family.</text>
</comment>
<dbReference type="Proteomes" id="UP000215335">
    <property type="component" value="Unassembled WGS sequence"/>
</dbReference>
<dbReference type="Pfam" id="PF00685">
    <property type="entry name" value="Sulfotransfer_1"/>
    <property type="match status" value="1"/>
</dbReference>
<evidence type="ECO:0000313" key="5">
    <source>
        <dbReference type="Proteomes" id="UP000215335"/>
    </source>
</evidence>
<sequence length="327" mass="37797">MPPQIVAIDQDLNRLLRDKFTSDFRTGYINVDGVCLPEYYAKFADAIENMEVRDDDVWVCSFPKTGTTWTQEMVWCIANDLDFDGAKVVLSERFPFLDHTPLFDYTTIIPRTPGLDLPELALDSVGFIDRLPSPRFIKTHLPFNLLPRQLRTGEKKPKIIYVARNAKDTCVSYYHHCKLLEGYRGDFDEFCSLFLGGKLCFAPFWKHVLGYWNSKDKDNFLFIKYEDMKANLASVIQKTAEFLGKSLQNQEIEVLEDHLSFASMKANPAVNYEEVVELNKKFKLIETDGQFMRSGKVNQWKGKMSDQVIAQFDRWTEENLKSTGLAF</sequence>
<evidence type="ECO:0000256" key="2">
    <source>
        <dbReference type="ARBA" id="ARBA00022679"/>
    </source>
</evidence>
<reference evidence="4 5" key="1">
    <citation type="journal article" date="2017" name="Curr. Biol.">
        <title>The Evolution of Venom by Co-option of Single-Copy Genes.</title>
        <authorList>
            <person name="Martinson E.O."/>
            <person name="Mrinalini"/>
            <person name="Kelkar Y.D."/>
            <person name="Chang C.H."/>
            <person name="Werren J.H."/>
        </authorList>
    </citation>
    <scope>NUCLEOTIDE SEQUENCE [LARGE SCALE GENOMIC DNA]</scope>
    <source>
        <strain evidence="4 5">Alberta</strain>
        <tissue evidence="4">Whole body</tissue>
    </source>
</reference>
<name>A0A232F7D1_9HYME</name>
<dbReference type="SUPFAM" id="SSF52540">
    <property type="entry name" value="P-loop containing nucleoside triphosphate hydrolases"/>
    <property type="match status" value="1"/>
</dbReference>
<dbReference type="EMBL" id="NNAY01000789">
    <property type="protein sequence ID" value="OXU26502.1"/>
    <property type="molecule type" value="Genomic_DNA"/>
</dbReference>
<accession>A0A232F7D1</accession>
<evidence type="ECO:0000256" key="1">
    <source>
        <dbReference type="ARBA" id="ARBA00005771"/>
    </source>
</evidence>
<dbReference type="InterPro" id="IPR027417">
    <property type="entry name" value="P-loop_NTPase"/>
</dbReference>
<evidence type="ECO:0000259" key="3">
    <source>
        <dbReference type="Pfam" id="PF00685"/>
    </source>
</evidence>